<evidence type="ECO:0000313" key="3">
    <source>
        <dbReference type="Proteomes" id="UP001243009"/>
    </source>
</evidence>
<keyword evidence="1" id="KW-0732">Signal</keyword>
<gene>
    <name evidence="2" type="ORF">Q7A36_13900</name>
</gene>
<dbReference type="Pfam" id="PF19630">
    <property type="entry name" value="DUF6134"/>
    <property type="match status" value="1"/>
</dbReference>
<comment type="caution">
    <text evidence="2">The sequence shown here is derived from an EMBL/GenBank/DDBJ whole genome shotgun (WGS) entry which is preliminary data.</text>
</comment>
<accession>A0ABT9DZW0</accession>
<dbReference type="Proteomes" id="UP001243009">
    <property type="component" value="Unassembled WGS sequence"/>
</dbReference>
<dbReference type="InterPro" id="IPR045767">
    <property type="entry name" value="DUF6134"/>
</dbReference>
<protein>
    <submittedName>
        <fullName evidence="2">DUF6134 family protein</fullName>
    </submittedName>
</protein>
<sequence length="208" mass="22583">MTFADGLPILGRRGLLALPLLAAARPAGAAPAPLRFRVMRQGSEIGSHRVTFAEAGGLLTARTEVEIAVRLLGVTVFRLSHRFEESWSGDRLRLATSRRDRNGTVTEMRAEAAGGAIQVQGTAGAYRLPAEAAPLSWWDPRHFTRPLFDNETGEPVTLSWSRSPLPGGGVLWRARGKEESEGSYAADGTWTGWRTKAEDGSIVTFERA</sequence>
<feature type="chain" id="PRO_5045841992" evidence="1">
    <location>
        <begin position="30"/>
        <end position="208"/>
    </location>
</feature>
<evidence type="ECO:0000256" key="1">
    <source>
        <dbReference type="SAM" id="SignalP"/>
    </source>
</evidence>
<organism evidence="2 3">
    <name type="scientific">Paracraurococcus lichenis</name>
    <dbReference type="NCBI Taxonomy" id="3064888"/>
    <lineage>
        <taxon>Bacteria</taxon>
        <taxon>Pseudomonadati</taxon>
        <taxon>Pseudomonadota</taxon>
        <taxon>Alphaproteobacteria</taxon>
        <taxon>Acetobacterales</taxon>
        <taxon>Roseomonadaceae</taxon>
        <taxon>Paracraurococcus</taxon>
    </lineage>
</organism>
<dbReference type="EMBL" id="JAUTWS010000011">
    <property type="protein sequence ID" value="MDO9709441.1"/>
    <property type="molecule type" value="Genomic_DNA"/>
</dbReference>
<dbReference type="RefSeq" id="WP_305104304.1">
    <property type="nucleotide sequence ID" value="NZ_JAUTWS010000011.1"/>
</dbReference>
<name>A0ABT9DZW0_9PROT</name>
<feature type="signal peptide" evidence="1">
    <location>
        <begin position="1"/>
        <end position="29"/>
    </location>
</feature>
<reference evidence="2 3" key="1">
    <citation type="submission" date="2023-08" db="EMBL/GenBank/DDBJ databases">
        <title>The draft genome sequence of Paracraurococcus sp. LOR1-02.</title>
        <authorList>
            <person name="Kingkaew E."/>
            <person name="Tanasupawat S."/>
        </authorList>
    </citation>
    <scope>NUCLEOTIDE SEQUENCE [LARGE SCALE GENOMIC DNA]</scope>
    <source>
        <strain evidence="2 3">LOR1-02</strain>
    </source>
</reference>
<proteinExistence type="predicted"/>
<keyword evidence="3" id="KW-1185">Reference proteome</keyword>
<evidence type="ECO:0000313" key="2">
    <source>
        <dbReference type="EMBL" id="MDO9709441.1"/>
    </source>
</evidence>